<feature type="region of interest" description="Disordered" evidence="7">
    <location>
        <begin position="1018"/>
        <end position="1050"/>
    </location>
</feature>
<feature type="region of interest" description="Disordered" evidence="7">
    <location>
        <begin position="585"/>
        <end position="610"/>
    </location>
</feature>
<dbReference type="AlphaFoldDB" id="A0A5C3LKV1"/>
<sequence length="1230" mass="136399">MFGGLEHTQRRPVARKGKQKSDYEMHMKGEEKEKKEEGGFNRLEARKRAEDRTSPEIEKAQLQEQREMDTEKPHIGKAMSTTSVDAEDRDEAEDADAVIQYLLIRSPSTPGYLPPLTGDTLPDTIPSIASPTVSASSTSISNLPEHTHSSPLGDDDPLLTPPPDDNTRPVDRLFAPSLSAAVIPVDQFFIPSPLPPPNRALPARNPMQASIVPAPHRRVFLSHVSVPPFPEGVSKNDYRFPPQARRSKKQATTRDNVSMSAKAKSDASAKSLLKLWPLKSHGKAPRAIKPTALTVQSLEDTLAASWNHNAALGALPSFEKDRSRQSAELKRHKGNFGSVRENADAGSSRLPIVNASRRSSMQQQYHLGGTEQEPRPKKWRVSAGQRPNAKDRKAELGLRREKASYQRLFGYARSEPDLDLVHLYFDVCQRIPQSIVAMNTRHIRKVLELDPANWKDSRRHWTFKQHSRDRNNQPWFRWPPAFSAPSGSSTSETDEELYSLGGTVLEWDWDEESMESDEEILPALAHRANMPRTETRDPIPQHNRKRKREQDSDPEPESDLESENKVIMIEHRKVSSDSQFSVRSIDRSVRQTNPSIPETVSPGASDTMKDIGVKPAQPSAKALGKRKADDLTLTIVDPVDGPFPITSSTTRQRSTKVPKSSTIHASMVAVPLHASTSTSLPTFDLSNAESSSIIAPYLSQQYAILSASGSPTNRHAIPGLRQSADENIFLTGLPDFQSEFMDANKAYDSQWSLNEDPLDDSDMQFTATIDPMLLDGGEQLQDINFLHLSQSPDFSPRPSLSPPRQTHSPTPSSSSSPSVFHTSSSSSGSSLRQTLAKEERSAEITLPQGGSSSEQTSVLTLSAIDVGEMHAAHSPESTGVSEFRALSGSEYAESDANVGTSRRMSSRKPVPSRKRQITPETSPTFDDEDYAAAKKPKKLPTAPRRPFCHVCRNRSKRLRMTCSCTKHFCNRCIINRFPEITFDDSGIDFMCPVCNDTCVCDLCTRKRGEEYISLRTERAAPRPAGRRHSPERRQFDSLPPGRSHLGGKTNLPPAISLHDLPLSSNLVTGPTMFWGTVYDLKGEKVATAFKLAADCAPETKTVVVRPVKYKPCSRRKRVFIGAVQSSWRFGSRPRVKDLKPYPRMSPQKKKCSPERLYVGKQWLLFVPTGSADTAGVLQQDREFSLTPLTPISSSPKSDSVAKVFSPNSLEDNDVQRAIFSALAAVNVSYN</sequence>
<feature type="compositionally biased region" description="Low complexity" evidence="7">
    <location>
        <begin position="126"/>
        <end position="141"/>
    </location>
</feature>
<evidence type="ECO:0000256" key="1">
    <source>
        <dbReference type="ARBA" id="ARBA00004123"/>
    </source>
</evidence>
<dbReference type="Pfam" id="PF10497">
    <property type="entry name" value="zf-4CXXC_R1"/>
    <property type="match status" value="1"/>
</dbReference>
<feature type="region of interest" description="Disordered" evidence="7">
    <location>
        <begin position="365"/>
        <end position="394"/>
    </location>
</feature>
<comment type="subcellular location">
    <subcellularLocation>
        <location evidence="1">Nucleus</location>
    </subcellularLocation>
</comment>
<evidence type="ECO:0000256" key="3">
    <source>
        <dbReference type="ARBA" id="ARBA00023015"/>
    </source>
</evidence>
<dbReference type="STRING" id="68775.A0A5C3LKV1"/>
<evidence type="ECO:0000256" key="6">
    <source>
        <dbReference type="PROSITE-ProRule" id="PRU00175"/>
    </source>
</evidence>
<evidence type="ECO:0000259" key="8">
    <source>
        <dbReference type="PROSITE" id="PS50089"/>
    </source>
</evidence>
<dbReference type="GO" id="GO:0006357">
    <property type="term" value="P:regulation of transcription by RNA polymerase II"/>
    <property type="evidence" value="ECO:0007669"/>
    <property type="project" value="TreeGrafter"/>
</dbReference>
<feature type="region of interest" description="Disordered" evidence="7">
    <location>
        <begin position="1"/>
        <end position="92"/>
    </location>
</feature>
<evidence type="ECO:0000313" key="10">
    <source>
        <dbReference type="Proteomes" id="UP000308652"/>
    </source>
</evidence>
<feature type="compositionally biased region" description="Polar residues" evidence="7">
    <location>
        <begin position="590"/>
        <end position="604"/>
    </location>
</feature>
<name>A0A5C3LKV1_9AGAR</name>
<accession>A0A5C3LKV1</accession>
<evidence type="ECO:0000256" key="5">
    <source>
        <dbReference type="ARBA" id="ARBA00023242"/>
    </source>
</evidence>
<protein>
    <recommendedName>
        <fullName evidence="8">RING-type domain-containing protein</fullName>
    </recommendedName>
</protein>
<dbReference type="GO" id="GO:0008270">
    <property type="term" value="F:zinc ion binding"/>
    <property type="evidence" value="ECO:0007669"/>
    <property type="project" value="UniProtKB-KW"/>
</dbReference>
<dbReference type="Proteomes" id="UP000308652">
    <property type="component" value="Unassembled WGS sequence"/>
</dbReference>
<dbReference type="PROSITE" id="PS50089">
    <property type="entry name" value="ZF_RING_2"/>
    <property type="match status" value="1"/>
</dbReference>
<dbReference type="GO" id="GO:0003712">
    <property type="term" value="F:transcription coregulator activity"/>
    <property type="evidence" value="ECO:0007669"/>
    <property type="project" value="TreeGrafter"/>
</dbReference>
<evidence type="ECO:0000256" key="2">
    <source>
        <dbReference type="ARBA" id="ARBA00022723"/>
    </source>
</evidence>
<proteinExistence type="predicted"/>
<feature type="region of interest" description="Disordered" evidence="7">
    <location>
        <begin position="892"/>
        <end position="938"/>
    </location>
</feature>
<feature type="compositionally biased region" description="Low complexity" evidence="7">
    <location>
        <begin position="802"/>
        <end position="830"/>
    </location>
</feature>
<dbReference type="PANTHER" id="PTHR12549">
    <property type="entry name" value="JMJC DOMAIN-CONTAINING HISTONE DEMETHYLATION PROTEIN"/>
    <property type="match status" value="1"/>
</dbReference>
<feature type="region of interest" description="Disordered" evidence="7">
    <location>
        <begin position="525"/>
        <end position="565"/>
    </location>
</feature>
<keyword evidence="3" id="KW-0805">Transcription regulation</keyword>
<dbReference type="EMBL" id="ML213642">
    <property type="protein sequence ID" value="TFK33734.1"/>
    <property type="molecule type" value="Genomic_DNA"/>
</dbReference>
<feature type="region of interest" description="Disordered" evidence="7">
    <location>
        <begin position="123"/>
        <end position="171"/>
    </location>
</feature>
<keyword evidence="6" id="KW-0862">Zinc</keyword>
<dbReference type="PANTHER" id="PTHR12549:SF38">
    <property type="entry name" value="JMJC DOMAIN-CONTAINING HISTONE DEMETHYLASE 2, ISOFORM A"/>
    <property type="match status" value="1"/>
</dbReference>
<feature type="region of interest" description="Disordered" evidence="7">
    <location>
        <begin position="470"/>
        <end position="495"/>
    </location>
</feature>
<dbReference type="InterPro" id="IPR045109">
    <property type="entry name" value="LSDs-like"/>
</dbReference>
<gene>
    <name evidence="9" type="ORF">BDQ12DRAFT_690672</name>
</gene>
<dbReference type="GO" id="GO:0000118">
    <property type="term" value="C:histone deacetylase complex"/>
    <property type="evidence" value="ECO:0007669"/>
    <property type="project" value="TreeGrafter"/>
</dbReference>
<feature type="compositionally biased region" description="Basic and acidic residues" evidence="7">
    <location>
        <begin position="19"/>
        <end position="74"/>
    </location>
</feature>
<keyword evidence="4" id="KW-0804">Transcription</keyword>
<dbReference type="InterPro" id="IPR001841">
    <property type="entry name" value="Znf_RING"/>
</dbReference>
<evidence type="ECO:0000256" key="4">
    <source>
        <dbReference type="ARBA" id="ARBA00023163"/>
    </source>
</evidence>
<dbReference type="GO" id="GO:0000785">
    <property type="term" value="C:chromatin"/>
    <property type="evidence" value="ECO:0007669"/>
    <property type="project" value="TreeGrafter"/>
</dbReference>
<keyword evidence="10" id="KW-1185">Reference proteome</keyword>
<organism evidence="9 10">
    <name type="scientific">Crucibulum laeve</name>
    <dbReference type="NCBI Taxonomy" id="68775"/>
    <lineage>
        <taxon>Eukaryota</taxon>
        <taxon>Fungi</taxon>
        <taxon>Dikarya</taxon>
        <taxon>Basidiomycota</taxon>
        <taxon>Agaricomycotina</taxon>
        <taxon>Agaricomycetes</taxon>
        <taxon>Agaricomycetidae</taxon>
        <taxon>Agaricales</taxon>
        <taxon>Agaricineae</taxon>
        <taxon>Nidulariaceae</taxon>
        <taxon>Crucibulum</taxon>
    </lineage>
</organism>
<dbReference type="InterPro" id="IPR018866">
    <property type="entry name" value="Znf-4CXXC_R1"/>
</dbReference>
<feature type="domain" description="RING-type" evidence="8">
    <location>
        <begin position="948"/>
        <end position="995"/>
    </location>
</feature>
<feature type="region of interest" description="Disordered" evidence="7">
    <location>
        <begin position="231"/>
        <end position="264"/>
    </location>
</feature>
<dbReference type="GO" id="GO:0031490">
    <property type="term" value="F:chromatin DNA binding"/>
    <property type="evidence" value="ECO:0007669"/>
    <property type="project" value="TreeGrafter"/>
</dbReference>
<feature type="region of interest" description="Disordered" evidence="7">
    <location>
        <begin position="789"/>
        <end position="855"/>
    </location>
</feature>
<dbReference type="GO" id="GO:0032454">
    <property type="term" value="F:histone H3K9 demethylase activity"/>
    <property type="evidence" value="ECO:0007669"/>
    <property type="project" value="InterPro"/>
</dbReference>
<keyword evidence="6" id="KW-0863">Zinc-finger</keyword>
<reference evidence="9 10" key="1">
    <citation type="journal article" date="2019" name="Nat. Ecol. Evol.">
        <title>Megaphylogeny resolves global patterns of mushroom evolution.</title>
        <authorList>
            <person name="Varga T."/>
            <person name="Krizsan K."/>
            <person name="Foldi C."/>
            <person name="Dima B."/>
            <person name="Sanchez-Garcia M."/>
            <person name="Sanchez-Ramirez S."/>
            <person name="Szollosi G.J."/>
            <person name="Szarkandi J.G."/>
            <person name="Papp V."/>
            <person name="Albert L."/>
            <person name="Andreopoulos W."/>
            <person name="Angelini C."/>
            <person name="Antonin V."/>
            <person name="Barry K.W."/>
            <person name="Bougher N.L."/>
            <person name="Buchanan P."/>
            <person name="Buyck B."/>
            <person name="Bense V."/>
            <person name="Catcheside P."/>
            <person name="Chovatia M."/>
            <person name="Cooper J."/>
            <person name="Damon W."/>
            <person name="Desjardin D."/>
            <person name="Finy P."/>
            <person name="Geml J."/>
            <person name="Haridas S."/>
            <person name="Hughes K."/>
            <person name="Justo A."/>
            <person name="Karasinski D."/>
            <person name="Kautmanova I."/>
            <person name="Kiss B."/>
            <person name="Kocsube S."/>
            <person name="Kotiranta H."/>
            <person name="LaButti K.M."/>
            <person name="Lechner B.E."/>
            <person name="Liimatainen K."/>
            <person name="Lipzen A."/>
            <person name="Lukacs Z."/>
            <person name="Mihaltcheva S."/>
            <person name="Morgado L.N."/>
            <person name="Niskanen T."/>
            <person name="Noordeloos M.E."/>
            <person name="Ohm R.A."/>
            <person name="Ortiz-Santana B."/>
            <person name="Ovrebo C."/>
            <person name="Racz N."/>
            <person name="Riley R."/>
            <person name="Savchenko A."/>
            <person name="Shiryaev A."/>
            <person name="Soop K."/>
            <person name="Spirin V."/>
            <person name="Szebenyi C."/>
            <person name="Tomsovsky M."/>
            <person name="Tulloss R.E."/>
            <person name="Uehling J."/>
            <person name="Grigoriev I.V."/>
            <person name="Vagvolgyi C."/>
            <person name="Papp T."/>
            <person name="Martin F.M."/>
            <person name="Miettinen O."/>
            <person name="Hibbett D.S."/>
            <person name="Nagy L.G."/>
        </authorList>
    </citation>
    <scope>NUCLEOTIDE SEQUENCE [LARGE SCALE GENOMIC DNA]</scope>
    <source>
        <strain evidence="9 10">CBS 166.37</strain>
    </source>
</reference>
<feature type="compositionally biased region" description="Basic residues" evidence="7">
    <location>
        <begin position="904"/>
        <end position="916"/>
    </location>
</feature>
<evidence type="ECO:0000256" key="7">
    <source>
        <dbReference type="SAM" id="MobiDB-lite"/>
    </source>
</evidence>
<keyword evidence="2" id="KW-0479">Metal-binding</keyword>
<dbReference type="OrthoDB" id="298344at2759"/>
<keyword evidence="5" id="KW-0539">Nucleus</keyword>
<feature type="compositionally biased region" description="Acidic residues" evidence="7">
    <location>
        <begin position="552"/>
        <end position="561"/>
    </location>
</feature>
<evidence type="ECO:0000313" key="9">
    <source>
        <dbReference type="EMBL" id="TFK33734.1"/>
    </source>
</evidence>